<gene>
    <name evidence="10" type="ORF">L211DRAFT_130092</name>
</gene>
<evidence type="ECO:0000256" key="3">
    <source>
        <dbReference type="ARBA" id="ARBA00005913"/>
    </source>
</evidence>
<dbReference type="Pfam" id="PF10241">
    <property type="entry name" value="KxDL"/>
    <property type="match status" value="1"/>
</dbReference>
<sequence>MSSNQYEQYDHHSRYPQAYKRSTSDMSNPHYNAHVHPRLPQGYAFPSKQLHRHHSDPLSPSAPPPHHGSLDDDEVSLHSPTASIHAPSFSNSVSSSSYAGSAADEASDENDVDLVALLTERLSSAFDPIPLDRSLAVQAQTSGMLNSKTRELMALQEETAARLAQTKRSFIEGMRVAKEVKADLDYVHKRVINLQKKTQQKYPVEYMMARERIPPPSS</sequence>
<evidence type="ECO:0000313" key="11">
    <source>
        <dbReference type="Proteomes" id="UP000267821"/>
    </source>
</evidence>
<dbReference type="OrthoDB" id="4089816at2759"/>
<evidence type="ECO:0000259" key="9">
    <source>
        <dbReference type="Pfam" id="PF10241"/>
    </source>
</evidence>
<dbReference type="GO" id="GO:0032880">
    <property type="term" value="P:regulation of protein localization"/>
    <property type="evidence" value="ECO:0007669"/>
    <property type="project" value="TreeGrafter"/>
</dbReference>
<dbReference type="PANTHER" id="PTHR37787:SF1">
    <property type="entry name" value="BIOGENESIS OF LYSOSOME-RELATED ORGANELLES COMPLEX 1 SUBUNIT KXD1"/>
    <property type="match status" value="1"/>
</dbReference>
<evidence type="ECO:0000256" key="2">
    <source>
        <dbReference type="ARBA" id="ARBA00004177"/>
    </source>
</evidence>
<feature type="compositionally biased region" description="Low complexity" evidence="8">
    <location>
        <begin position="86"/>
        <end position="104"/>
    </location>
</feature>
<comment type="subcellular location">
    <subcellularLocation>
        <location evidence="2">Endosome</location>
    </subcellularLocation>
</comment>
<reference evidence="10 11" key="1">
    <citation type="journal article" date="2018" name="Nat. Ecol. Evol.">
        <title>Pezizomycetes genomes reveal the molecular basis of ectomycorrhizal truffle lifestyle.</title>
        <authorList>
            <person name="Murat C."/>
            <person name="Payen T."/>
            <person name="Noel B."/>
            <person name="Kuo A."/>
            <person name="Morin E."/>
            <person name="Chen J."/>
            <person name="Kohler A."/>
            <person name="Krizsan K."/>
            <person name="Balestrini R."/>
            <person name="Da Silva C."/>
            <person name="Montanini B."/>
            <person name="Hainaut M."/>
            <person name="Levati E."/>
            <person name="Barry K.W."/>
            <person name="Belfiori B."/>
            <person name="Cichocki N."/>
            <person name="Clum A."/>
            <person name="Dockter R.B."/>
            <person name="Fauchery L."/>
            <person name="Guy J."/>
            <person name="Iotti M."/>
            <person name="Le Tacon F."/>
            <person name="Lindquist E.A."/>
            <person name="Lipzen A."/>
            <person name="Malagnac F."/>
            <person name="Mello A."/>
            <person name="Molinier V."/>
            <person name="Miyauchi S."/>
            <person name="Poulain J."/>
            <person name="Riccioni C."/>
            <person name="Rubini A."/>
            <person name="Sitrit Y."/>
            <person name="Splivallo R."/>
            <person name="Traeger S."/>
            <person name="Wang M."/>
            <person name="Zifcakova L."/>
            <person name="Wipf D."/>
            <person name="Zambonelli A."/>
            <person name="Paolocci F."/>
            <person name="Nowrousian M."/>
            <person name="Ottonello S."/>
            <person name="Baldrian P."/>
            <person name="Spatafora J.W."/>
            <person name="Henrissat B."/>
            <person name="Nagy L.G."/>
            <person name="Aury J.M."/>
            <person name="Wincker P."/>
            <person name="Grigoriev I.V."/>
            <person name="Bonfante P."/>
            <person name="Martin F.M."/>
        </authorList>
    </citation>
    <scope>NUCLEOTIDE SEQUENCE [LARGE SCALE GENOMIC DNA]</scope>
    <source>
        <strain evidence="10 11">ATCC MYA-4762</strain>
    </source>
</reference>
<comment type="function">
    <text evidence="1">Component of the biogenesis of lysosome-related organelles complex-1 (BLOC-1) involved in endosomal cargo sorting.</text>
</comment>
<evidence type="ECO:0000256" key="6">
    <source>
        <dbReference type="ARBA" id="ARBA00022753"/>
    </source>
</evidence>
<name>A0A3N4LQ06_9PEZI</name>
<accession>A0A3N4LQ06</accession>
<dbReference type="GO" id="GO:0007032">
    <property type="term" value="P:endosome organization"/>
    <property type="evidence" value="ECO:0007669"/>
    <property type="project" value="TreeGrafter"/>
</dbReference>
<comment type="similarity">
    <text evidence="3">Belongs to the KXD1 family.</text>
</comment>
<protein>
    <recommendedName>
        <fullName evidence="4">Biogenesis of lysosome-related organelles complex 1 subunit KXD1</fullName>
    </recommendedName>
    <alternativeName>
        <fullName evidence="7">KxDL homolog</fullName>
    </alternativeName>
</protein>
<keyword evidence="5" id="KW-0813">Transport</keyword>
<dbReference type="FunCoup" id="A0A3N4LQ06">
    <property type="interactions" value="63"/>
</dbReference>
<dbReference type="InterPro" id="IPR019371">
    <property type="entry name" value="KxDL_dom"/>
</dbReference>
<dbReference type="GO" id="GO:0031083">
    <property type="term" value="C:BLOC-1 complex"/>
    <property type="evidence" value="ECO:0007669"/>
    <property type="project" value="TreeGrafter"/>
</dbReference>
<dbReference type="InParanoid" id="A0A3N4LQ06"/>
<dbReference type="Proteomes" id="UP000267821">
    <property type="component" value="Unassembled WGS sequence"/>
</dbReference>
<feature type="compositionally biased region" description="Polar residues" evidence="8">
    <location>
        <begin position="20"/>
        <end position="30"/>
    </location>
</feature>
<dbReference type="AlphaFoldDB" id="A0A3N4LQ06"/>
<dbReference type="InterPro" id="IPR051390">
    <property type="entry name" value="BLOC-1_subunit_KXD1"/>
</dbReference>
<evidence type="ECO:0000256" key="1">
    <source>
        <dbReference type="ARBA" id="ARBA00002069"/>
    </source>
</evidence>
<dbReference type="GO" id="GO:0005768">
    <property type="term" value="C:endosome"/>
    <property type="evidence" value="ECO:0007669"/>
    <property type="project" value="UniProtKB-SubCell"/>
</dbReference>
<feature type="region of interest" description="Disordered" evidence="8">
    <location>
        <begin position="1"/>
        <end position="106"/>
    </location>
</feature>
<organism evidence="10 11">
    <name type="scientific">Terfezia boudieri ATCC MYA-4762</name>
    <dbReference type="NCBI Taxonomy" id="1051890"/>
    <lineage>
        <taxon>Eukaryota</taxon>
        <taxon>Fungi</taxon>
        <taxon>Dikarya</taxon>
        <taxon>Ascomycota</taxon>
        <taxon>Pezizomycotina</taxon>
        <taxon>Pezizomycetes</taxon>
        <taxon>Pezizales</taxon>
        <taxon>Pezizaceae</taxon>
        <taxon>Terfezia</taxon>
    </lineage>
</organism>
<evidence type="ECO:0000256" key="7">
    <source>
        <dbReference type="ARBA" id="ARBA00029808"/>
    </source>
</evidence>
<proteinExistence type="inferred from homology"/>
<feature type="domain" description="KxDL" evidence="9">
    <location>
        <begin position="121"/>
        <end position="206"/>
    </location>
</feature>
<dbReference type="PANTHER" id="PTHR37787">
    <property type="entry name" value="BIOGENESIS OF LYSOSOME-RELATED ORGANELLES COMPLEX 1 SUBUNIT KXD1"/>
    <property type="match status" value="1"/>
</dbReference>
<dbReference type="EMBL" id="ML121539">
    <property type="protein sequence ID" value="RPB24930.1"/>
    <property type="molecule type" value="Genomic_DNA"/>
</dbReference>
<keyword evidence="6" id="KW-0967">Endosome</keyword>
<keyword evidence="11" id="KW-1185">Reference proteome</keyword>
<evidence type="ECO:0000313" key="10">
    <source>
        <dbReference type="EMBL" id="RPB24930.1"/>
    </source>
</evidence>
<evidence type="ECO:0000256" key="4">
    <source>
        <dbReference type="ARBA" id="ARBA00016207"/>
    </source>
</evidence>
<evidence type="ECO:0000256" key="8">
    <source>
        <dbReference type="SAM" id="MobiDB-lite"/>
    </source>
</evidence>
<evidence type="ECO:0000256" key="5">
    <source>
        <dbReference type="ARBA" id="ARBA00022448"/>
    </source>
</evidence>